<reference evidence="10 11" key="1">
    <citation type="submission" date="2020-06" db="EMBL/GenBank/DDBJ databases">
        <authorList>
            <consortium name="Wellcome Sanger Institute Data Sharing"/>
        </authorList>
    </citation>
    <scope>NUCLEOTIDE SEQUENCE [LARGE SCALE GENOMIC DNA]</scope>
</reference>
<dbReference type="Pfam" id="PF00804">
    <property type="entry name" value="Syntaxin"/>
    <property type="match status" value="1"/>
</dbReference>
<comment type="similarity">
    <text evidence="2 6">Belongs to the syntaxin family.</text>
</comment>
<organism evidence="10 11">
    <name type="scientific">Denticeps clupeoides</name>
    <name type="common">denticle herring</name>
    <dbReference type="NCBI Taxonomy" id="299321"/>
    <lineage>
        <taxon>Eukaryota</taxon>
        <taxon>Metazoa</taxon>
        <taxon>Chordata</taxon>
        <taxon>Craniata</taxon>
        <taxon>Vertebrata</taxon>
        <taxon>Euteleostomi</taxon>
        <taxon>Actinopterygii</taxon>
        <taxon>Neopterygii</taxon>
        <taxon>Teleostei</taxon>
        <taxon>Clupei</taxon>
        <taxon>Clupeiformes</taxon>
        <taxon>Denticipitoidei</taxon>
        <taxon>Denticipitidae</taxon>
        <taxon>Denticeps</taxon>
    </lineage>
</organism>
<accession>A0AAY4A032</accession>
<dbReference type="FunFam" id="1.20.58.70:FF:000011">
    <property type="entry name" value="Syntaxin 4"/>
    <property type="match status" value="1"/>
</dbReference>
<evidence type="ECO:0000256" key="1">
    <source>
        <dbReference type="ARBA" id="ARBA00004184"/>
    </source>
</evidence>
<dbReference type="PANTHER" id="PTHR19957">
    <property type="entry name" value="SYNTAXIN"/>
    <property type="match status" value="1"/>
</dbReference>
<dbReference type="GO" id="GO:0000149">
    <property type="term" value="F:SNARE binding"/>
    <property type="evidence" value="ECO:0007669"/>
    <property type="project" value="TreeGrafter"/>
</dbReference>
<dbReference type="Gene3D" id="1.20.58.70">
    <property type="match status" value="1"/>
</dbReference>
<dbReference type="Proteomes" id="UP000694580">
    <property type="component" value="Chromosome 3"/>
</dbReference>
<dbReference type="SMART" id="SM00397">
    <property type="entry name" value="t_SNARE"/>
    <property type="match status" value="1"/>
</dbReference>
<evidence type="ECO:0000256" key="5">
    <source>
        <dbReference type="ARBA" id="ARBA00023136"/>
    </source>
</evidence>
<keyword evidence="8" id="KW-1133">Transmembrane helix</keyword>
<dbReference type="GO" id="GO:0031201">
    <property type="term" value="C:SNARE complex"/>
    <property type="evidence" value="ECO:0007669"/>
    <property type="project" value="TreeGrafter"/>
</dbReference>
<dbReference type="InterPro" id="IPR006012">
    <property type="entry name" value="Syntaxin/epimorphin_CS"/>
</dbReference>
<feature type="domain" description="T-SNARE coiled-coil homology" evidence="9">
    <location>
        <begin position="190"/>
        <end position="252"/>
    </location>
</feature>
<dbReference type="InterPro" id="IPR006011">
    <property type="entry name" value="Syntaxin_N"/>
</dbReference>
<evidence type="ECO:0000313" key="11">
    <source>
        <dbReference type="Proteomes" id="UP000694580"/>
    </source>
</evidence>
<sequence length="289" mass="32849">MKDRLAELNAYSSSQPADARGPEENPAMDDFLKRVAEVQVLVDKIASLVEEVKKRHCAILSAPNPEPKIKQELEQLCSEIRKHAISVQVRLKSMQTSQPEDENGNSTSVYHRIHRTQHSMLSQRFVEVMTAYNDAQISFREKSKGRIQRQLEITGHVLTDEDLENFLHSDSPSVFTSNILLNSQITRQALNEIESRHQDILRLETSIRELHEMFTDIAMLVETQGEVINSIEKNVTNATDYVGQAKVETKKAQRYQKRARRKYIIIGVIVLVLLLVLALVVGLSVGLRP</sequence>
<dbReference type="PROSITE" id="PS00914">
    <property type="entry name" value="SYNTAXIN"/>
    <property type="match status" value="1"/>
</dbReference>
<dbReference type="CDD" id="cd00179">
    <property type="entry name" value="SynN"/>
    <property type="match status" value="1"/>
</dbReference>
<keyword evidence="3" id="KW-0813">Transport</keyword>
<dbReference type="GO" id="GO:0048787">
    <property type="term" value="C:presynaptic active zone membrane"/>
    <property type="evidence" value="ECO:0007669"/>
    <property type="project" value="TreeGrafter"/>
</dbReference>
<evidence type="ECO:0000256" key="4">
    <source>
        <dbReference type="ARBA" id="ARBA00023054"/>
    </source>
</evidence>
<dbReference type="GeneTree" id="ENSGT01030000234627"/>
<reference evidence="10" key="3">
    <citation type="submission" date="2025-09" db="UniProtKB">
        <authorList>
            <consortium name="Ensembl"/>
        </authorList>
    </citation>
    <scope>IDENTIFICATION</scope>
</reference>
<dbReference type="InterPro" id="IPR000727">
    <property type="entry name" value="T_SNARE_dom"/>
</dbReference>
<feature type="transmembrane region" description="Helical" evidence="8">
    <location>
        <begin position="263"/>
        <end position="287"/>
    </location>
</feature>
<dbReference type="Pfam" id="PF05739">
    <property type="entry name" value="SNARE"/>
    <property type="match status" value="1"/>
</dbReference>
<dbReference type="Gene3D" id="1.20.5.110">
    <property type="match status" value="1"/>
</dbReference>
<dbReference type="GO" id="GO:0031629">
    <property type="term" value="P:synaptic vesicle fusion to presynaptic active zone membrane"/>
    <property type="evidence" value="ECO:0007669"/>
    <property type="project" value="TreeGrafter"/>
</dbReference>
<dbReference type="FunFam" id="1.20.5.110:FF:000022">
    <property type="entry name" value="Syntaxin 19"/>
    <property type="match status" value="1"/>
</dbReference>
<comment type="subcellular location">
    <subcellularLocation>
        <location evidence="1">Endomembrane system</location>
        <topology evidence="1">Peripheral membrane protein</topology>
    </subcellularLocation>
</comment>
<dbReference type="AlphaFoldDB" id="A0AAY4A032"/>
<dbReference type="InterPro" id="IPR010989">
    <property type="entry name" value="SNARE"/>
</dbReference>
<dbReference type="GO" id="GO:0008021">
    <property type="term" value="C:synaptic vesicle"/>
    <property type="evidence" value="ECO:0007669"/>
    <property type="project" value="TreeGrafter"/>
</dbReference>
<keyword evidence="8" id="KW-0812">Transmembrane</keyword>
<gene>
    <name evidence="10" type="primary">LOC114785230</name>
</gene>
<dbReference type="PROSITE" id="PS50192">
    <property type="entry name" value="T_SNARE"/>
    <property type="match status" value="1"/>
</dbReference>
<dbReference type="CTD" id="445167"/>
<dbReference type="GO" id="GO:0048278">
    <property type="term" value="P:vesicle docking"/>
    <property type="evidence" value="ECO:0007669"/>
    <property type="project" value="TreeGrafter"/>
</dbReference>
<evidence type="ECO:0000313" key="10">
    <source>
        <dbReference type="Ensembl" id="ENSDCDP00010000471.1"/>
    </source>
</evidence>
<dbReference type="SMART" id="SM00503">
    <property type="entry name" value="SynN"/>
    <property type="match status" value="1"/>
</dbReference>
<dbReference type="SUPFAM" id="SSF47661">
    <property type="entry name" value="t-snare proteins"/>
    <property type="match status" value="1"/>
</dbReference>
<evidence type="ECO:0000256" key="8">
    <source>
        <dbReference type="SAM" id="Phobius"/>
    </source>
</evidence>
<proteinExistence type="inferred from homology"/>
<name>A0AAY4A032_9TELE</name>
<keyword evidence="4" id="KW-0175">Coiled coil</keyword>
<evidence type="ECO:0000256" key="6">
    <source>
        <dbReference type="RuleBase" id="RU003858"/>
    </source>
</evidence>
<protein>
    <recommendedName>
        <fullName evidence="9">t-SNARE coiled-coil homology domain-containing protein</fullName>
    </recommendedName>
</protein>
<feature type="region of interest" description="Disordered" evidence="7">
    <location>
        <begin position="1"/>
        <end position="26"/>
    </location>
</feature>
<dbReference type="GO" id="GO:0006886">
    <property type="term" value="P:intracellular protein transport"/>
    <property type="evidence" value="ECO:0007669"/>
    <property type="project" value="InterPro"/>
</dbReference>
<evidence type="ECO:0000256" key="2">
    <source>
        <dbReference type="ARBA" id="ARBA00009063"/>
    </source>
</evidence>
<evidence type="ECO:0000256" key="3">
    <source>
        <dbReference type="ARBA" id="ARBA00022448"/>
    </source>
</evidence>
<evidence type="ECO:0000256" key="7">
    <source>
        <dbReference type="SAM" id="MobiDB-lite"/>
    </source>
</evidence>
<dbReference type="GO" id="GO:0005484">
    <property type="term" value="F:SNAP receptor activity"/>
    <property type="evidence" value="ECO:0007669"/>
    <property type="project" value="InterPro"/>
</dbReference>
<reference evidence="10" key="2">
    <citation type="submission" date="2025-08" db="UniProtKB">
        <authorList>
            <consortium name="Ensembl"/>
        </authorList>
    </citation>
    <scope>IDENTIFICATION</scope>
</reference>
<keyword evidence="11" id="KW-1185">Reference proteome</keyword>
<dbReference type="InterPro" id="IPR045242">
    <property type="entry name" value="Syntaxin"/>
</dbReference>
<evidence type="ECO:0000259" key="9">
    <source>
        <dbReference type="PROSITE" id="PS50192"/>
    </source>
</evidence>
<dbReference type="PANTHER" id="PTHR19957:SF36">
    <property type="entry name" value="SYNTAXIN-2"/>
    <property type="match status" value="1"/>
</dbReference>
<keyword evidence="5 8" id="KW-0472">Membrane</keyword>
<dbReference type="Ensembl" id="ENSDCDT00010000487.1">
    <property type="protein sequence ID" value="ENSDCDP00010000471.1"/>
    <property type="gene ID" value="ENSDCDG00010000250.1"/>
</dbReference>